<feature type="compositionally biased region" description="Polar residues" evidence="1">
    <location>
        <begin position="290"/>
        <end position="304"/>
    </location>
</feature>
<protein>
    <submittedName>
        <fullName evidence="2">Uncharacterized protein</fullName>
    </submittedName>
</protein>
<keyword evidence="3" id="KW-1185">Reference proteome</keyword>
<dbReference type="AlphaFoldDB" id="A0AAW1QM21"/>
<organism evidence="2 3">
    <name type="scientific">Apatococcus lobatus</name>
    <dbReference type="NCBI Taxonomy" id="904363"/>
    <lineage>
        <taxon>Eukaryota</taxon>
        <taxon>Viridiplantae</taxon>
        <taxon>Chlorophyta</taxon>
        <taxon>core chlorophytes</taxon>
        <taxon>Trebouxiophyceae</taxon>
        <taxon>Chlorellales</taxon>
        <taxon>Chlorellaceae</taxon>
        <taxon>Apatococcus</taxon>
    </lineage>
</organism>
<feature type="compositionally biased region" description="Polar residues" evidence="1">
    <location>
        <begin position="324"/>
        <end position="340"/>
    </location>
</feature>
<feature type="compositionally biased region" description="Polar residues" evidence="1">
    <location>
        <begin position="527"/>
        <end position="539"/>
    </location>
</feature>
<accession>A0AAW1QM21</accession>
<evidence type="ECO:0000256" key="1">
    <source>
        <dbReference type="SAM" id="MobiDB-lite"/>
    </source>
</evidence>
<feature type="compositionally biased region" description="Polar residues" evidence="1">
    <location>
        <begin position="269"/>
        <end position="278"/>
    </location>
</feature>
<evidence type="ECO:0000313" key="3">
    <source>
        <dbReference type="Proteomes" id="UP001438707"/>
    </source>
</evidence>
<gene>
    <name evidence="2" type="ORF">WJX74_001906</name>
</gene>
<feature type="region of interest" description="Disordered" evidence="1">
    <location>
        <begin position="218"/>
        <end position="480"/>
    </location>
</feature>
<reference evidence="2 3" key="1">
    <citation type="journal article" date="2024" name="Nat. Commun.">
        <title>Phylogenomics reveals the evolutionary origins of lichenization in chlorophyte algae.</title>
        <authorList>
            <person name="Puginier C."/>
            <person name="Libourel C."/>
            <person name="Otte J."/>
            <person name="Skaloud P."/>
            <person name="Haon M."/>
            <person name="Grisel S."/>
            <person name="Petersen M."/>
            <person name="Berrin J.G."/>
            <person name="Delaux P.M."/>
            <person name="Dal Grande F."/>
            <person name="Keller J."/>
        </authorList>
    </citation>
    <scope>NUCLEOTIDE SEQUENCE [LARGE SCALE GENOMIC DNA]</scope>
    <source>
        <strain evidence="2 3">SAG 2145</strain>
    </source>
</reference>
<proteinExistence type="predicted"/>
<dbReference type="EMBL" id="JALJOS010000031">
    <property type="protein sequence ID" value="KAK9822534.1"/>
    <property type="molecule type" value="Genomic_DNA"/>
</dbReference>
<name>A0AAW1QM21_9CHLO</name>
<feature type="compositionally biased region" description="Basic and acidic residues" evidence="1">
    <location>
        <begin position="357"/>
        <end position="369"/>
    </location>
</feature>
<dbReference type="Proteomes" id="UP001438707">
    <property type="component" value="Unassembled WGS sequence"/>
</dbReference>
<evidence type="ECO:0000313" key="2">
    <source>
        <dbReference type="EMBL" id="KAK9822534.1"/>
    </source>
</evidence>
<comment type="caution">
    <text evidence="2">The sequence shown here is derived from an EMBL/GenBank/DDBJ whole genome shotgun (WGS) entry which is preliminary data.</text>
</comment>
<sequence length="698" mass="74125">MKGLASPARPTATLNQQFCPELCAALSPAQQTLPMAPTPACIPPVQLVDTLRLLRRRGPALPLHSRWTPALPYPTAPAHGQQRETYTVAILLAFRSCLSRQRRLALMLGEGMIRKAGTVSTKVDASVLPVHGPYRRAAILLTQVGCSGAQPFSNPDTMHFLTDCVCSADGPWVPPGVGYLDKAAAEAARAAPAPTFCPPSHTLRGSLLPSFITTHHPQHCQQVTTTPAAPAAIQSQEAKRYESSPSAQQQPQQTQDQPQQASRPRQPSNEQRQSSQKLPHNAGPAEPSDMSGTAGRNHQPSHPGSSIHKCPTVQAETRPKPPKANSSPMQDMAGSATSQPRTDHPQALHSGSQADCHPQHDGPDTRIHENATSGSDPMAINSRGQANDTSCEGGQPSRLARTSPRRHAQVFLCPSPDRASRRKRVTWDWAGGGPADPLPASQSKGPDDAGPLSDLIKRDRKPSVGPPRSQSGTQQRLAGACPETRELGLTSSDDSSFTGSTLDASSLSLAHLAQPDDRHNLDALRASTGQPGADQQLQAESGLRADQKPPHRECCGCGPECWCRQPLQTSSSSMGHSHHGANPCDQCLLGSSCNGSCLLSSTCWSSSLHQSSDELRQDPMQSSQSSLTSLGSLSLMPINCTGHAFNAASSSSVNPFHADTHDSLSDLEALIDSQHAQLVARGVLPPSNPLLKRSGLHA</sequence>
<feature type="compositionally biased region" description="Polar residues" evidence="1">
    <location>
        <begin position="382"/>
        <end position="392"/>
    </location>
</feature>
<feature type="compositionally biased region" description="Low complexity" evidence="1">
    <location>
        <begin position="243"/>
        <end position="268"/>
    </location>
</feature>
<feature type="region of interest" description="Disordered" evidence="1">
    <location>
        <begin position="522"/>
        <end position="550"/>
    </location>
</feature>